<dbReference type="Proteomes" id="UP000178946">
    <property type="component" value="Unassembled WGS sequence"/>
</dbReference>
<evidence type="ECO:0000313" key="2">
    <source>
        <dbReference type="EMBL" id="OGM90816.1"/>
    </source>
</evidence>
<sequence>MKNSNTTLYVIFGVILAVGALYVFFQSDGDSRKAASLIGEEAEAATVYYSTTCGCCVNYLSYLRNVGFSVDAKSVQNIESIKNEYGIPYEMSSCHTSVIGGYVIEGHMPVVAIEKLLEEKPDIKGIALPEMPMGSPGMGGKKSENWTIYSLEKNGSVSVFMEL</sequence>
<evidence type="ECO:0000313" key="3">
    <source>
        <dbReference type="Proteomes" id="UP000178946"/>
    </source>
</evidence>
<gene>
    <name evidence="2" type="ORF">A3A20_01005</name>
</gene>
<evidence type="ECO:0008006" key="4">
    <source>
        <dbReference type="Google" id="ProtNLM"/>
    </source>
</evidence>
<comment type="caution">
    <text evidence="2">The sequence shown here is derived from an EMBL/GenBank/DDBJ whole genome shotgun (WGS) entry which is preliminary data.</text>
</comment>
<dbReference type="STRING" id="1802557.A3A20_01005"/>
<dbReference type="AlphaFoldDB" id="A0A1F8DQX0"/>
<keyword evidence="1" id="KW-0472">Membrane</keyword>
<evidence type="ECO:0000256" key="1">
    <source>
        <dbReference type="SAM" id="Phobius"/>
    </source>
</evidence>
<proteinExistence type="predicted"/>
<dbReference type="InterPro" id="IPR007332">
    <property type="entry name" value="DUF411"/>
</dbReference>
<reference evidence="2 3" key="1">
    <citation type="journal article" date="2016" name="Nat. Commun.">
        <title>Thousands of microbial genomes shed light on interconnected biogeochemical processes in an aquifer system.</title>
        <authorList>
            <person name="Anantharaman K."/>
            <person name="Brown C.T."/>
            <person name="Hug L.A."/>
            <person name="Sharon I."/>
            <person name="Castelle C.J."/>
            <person name="Probst A.J."/>
            <person name="Thomas B.C."/>
            <person name="Singh A."/>
            <person name="Wilkins M.J."/>
            <person name="Karaoz U."/>
            <person name="Brodie E.L."/>
            <person name="Williams K.H."/>
            <person name="Hubbard S.S."/>
            <person name="Banfield J.F."/>
        </authorList>
    </citation>
    <scope>NUCLEOTIDE SEQUENCE [LARGE SCALE GENOMIC DNA]</scope>
</reference>
<name>A0A1F8DQX0_9BACT</name>
<accession>A0A1F8DQX0</accession>
<dbReference type="Pfam" id="PF04214">
    <property type="entry name" value="DUF411"/>
    <property type="match status" value="1"/>
</dbReference>
<keyword evidence="1" id="KW-0812">Transmembrane</keyword>
<protein>
    <recommendedName>
        <fullName evidence="4">CopG family transcriptional regulator</fullName>
    </recommendedName>
</protein>
<feature type="transmembrane region" description="Helical" evidence="1">
    <location>
        <begin position="6"/>
        <end position="25"/>
    </location>
</feature>
<keyword evidence="1" id="KW-1133">Transmembrane helix</keyword>
<dbReference type="EMBL" id="MGIR01000007">
    <property type="protein sequence ID" value="OGM90816.1"/>
    <property type="molecule type" value="Genomic_DNA"/>
</dbReference>
<organism evidence="2 3">
    <name type="scientific">Candidatus Wolfebacteria bacterium RIFCSPLOWO2_01_FULL_45_19</name>
    <dbReference type="NCBI Taxonomy" id="1802557"/>
    <lineage>
        <taxon>Bacteria</taxon>
        <taxon>Candidatus Wolfeibacteriota</taxon>
    </lineage>
</organism>